<feature type="region of interest" description="Disordered" evidence="1">
    <location>
        <begin position="24"/>
        <end position="59"/>
    </location>
</feature>
<feature type="chain" id="PRO_5039488076" evidence="2">
    <location>
        <begin position="29"/>
        <end position="178"/>
    </location>
</feature>
<accession>A0A7H0H488</accession>
<evidence type="ECO:0000256" key="1">
    <source>
        <dbReference type="SAM" id="MobiDB-lite"/>
    </source>
</evidence>
<gene>
    <name evidence="3" type="ORF">H9L22_14200</name>
</gene>
<evidence type="ECO:0000313" key="3">
    <source>
        <dbReference type="EMBL" id="QNP55354.1"/>
    </source>
</evidence>
<feature type="signal peptide" evidence="2">
    <location>
        <begin position="1"/>
        <end position="28"/>
    </location>
</feature>
<dbReference type="AlphaFoldDB" id="A0A7H0H488"/>
<sequence length="178" mass="18793">MTPHPAARLLTASVLAALLAACSGPQSHSPTPPVTAPRPVTSHASVGESGPEEGWVGDNELNTTLHSMDAHPHDSPEDAQIAAAVTAATEFVVGWLTADQQQRRQRLEGVAAEALIASFDDPRFTPIAGTQHGPVHVIEADPMQIATRHRLDNGTAVDVTLIHDPDSTHGWIAITIHT</sequence>
<evidence type="ECO:0000256" key="2">
    <source>
        <dbReference type="SAM" id="SignalP"/>
    </source>
</evidence>
<organism evidence="3 4">
    <name type="scientific">Tessaracoccus defluvii</name>
    <dbReference type="NCBI Taxonomy" id="1285901"/>
    <lineage>
        <taxon>Bacteria</taxon>
        <taxon>Bacillati</taxon>
        <taxon>Actinomycetota</taxon>
        <taxon>Actinomycetes</taxon>
        <taxon>Propionibacteriales</taxon>
        <taxon>Propionibacteriaceae</taxon>
        <taxon>Tessaracoccus</taxon>
    </lineage>
</organism>
<dbReference type="Proteomes" id="UP000516117">
    <property type="component" value="Chromosome"/>
</dbReference>
<keyword evidence="2" id="KW-0732">Signal</keyword>
<name>A0A7H0H488_9ACTN</name>
<dbReference type="RefSeq" id="WP_187720487.1">
    <property type="nucleotide sequence ID" value="NZ_BAABBL010000011.1"/>
</dbReference>
<reference evidence="3 4" key="1">
    <citation type="submission" date="2020-08" db="EMBL/GenBank/DDBJ databases">
        <title>Genome sequence of Tessaracoccus defluvii JCM 17540T.</title>
        <authorList>
            <person name="Hyun D.-W."/>
            <person name="Bae J.-W."/>
        </authorList>
    </citation>
    <scope>NUCLEOTIDE SEQUENCE [LARGE SCALE GENOMIC DNA]</scope>
    <source>
        <strain evidence="3 4">JCM 17540</strain>
    </source>
</reference>
<protein>
    <submittedName>
        <fullName evidence="3">Uncharacterized protein</fullName>
    </submittedName>
</protein>
<proteinExistence type="predicted"/>
<dbReference type="EMBL" id="CP060789">
    <property type="protein sequence ID" value="QNP55354.1"/>
    <property type="molecule type" value="Genomic_DNA"/>
</dbReference>
<keyword evidence="4" id="KW-1185">Reference proteome</keyword>
<dbReference type="KEGG" id="tdf:H9L22_14200"/>
<evidence type="ECO:0000313" key="4">
    <source>
        <dbReference type="Proteomes" id="UP000516117"/>
    </source>
</evidence>